<dbReference type="InterPro" id="IPR050183">
    <property type="entry name" value="DsbB"/>
</dbReference>
<accession>A0A443VF80</accession>
<dbReference type="AlphaFoldDB" id="A0A443VF80"/>
<keyword evidence="3" id="KW-1133">Transmembrane helix</keyword>
<keyword evidence="1" id="KW-0813">Transport</keyword>
<dbReference type="EMBL" id="QKOX01000042">
    <property type="protein sequence ID" value="RWT16091.1"/>
    <property type="molecule type" value="Genomic_DNA"/>
</dbReference>
<evidence type="ECO:0000256" key="1">
    <source>
        <dbReference type="ARBA" id="ARBA00022982"/>
    </source>
</evidence>
<evidence type="ECO:0000313" key="5">
    <source>
        <dbReference type="Proteomes" id="UP000288843"/>
    </source>
</evidence>
<feature type="transmembrane region" description="Helical" evidence="3">
    <location>
        <begin position="15"/>
        <end position="38"/>
    </location>
</feature>
<keyword evidence="3" id="KW-0472">Membrane</keyword>
<evidence type="ECO:0008006" key="6">
    <source>
        <dbReference type="Google" id="ProtNLM"/>
    </source>
</evidence>
<organism evidence="4 5">
    <name type="scientific">Raoultella planticola</name>
    <name type="common">Klebsiella planticola</name>
    <dbReference type="NCBI Taxonomy" id="575"/>
    <lineage>
        <taxon>Bacteria</taxon>
        <taxon>Pseudomonadati</taxon>
        <taxon>Pseudomonadota</taxon>
        <taxon>Gammaproteobacteria</taxon>
        <taxon>Enterobacterales</taxon>
        <taxon>Enterobacteriaceae</taxon>
        <taxon>Klebsiella/Raoultella group</taxon>
        <taxon>Raoultella</taxon>
    </lineage>
</organism>
<reference evidence="4 5" key="1">
    <citation type="submission" date="2018-06" db="EMBL/GenBank/DDBJ databases">
        <title>Carbapenemase-producing Enterobacteriaceae present in wastewater treatment plant effluent and nearby surface waters in the US.</title>
        <authorList>
            <person name="Mathys D.A."/>
            <person name="Mollenkopf D.F."/>
            <person name="Feicht S.M."/>
            <person name="Adams R.J."/>
            <person name="Albers A.L."/>
            <person name="Stuever D.M."/>
            <person name="Daniels J.B."/>
            <person name="Wittum T.E."/>
        </authorList>
    </citation>
    <scope>NUCLEOTIDE SEQUENCE [LARGE SCALE GENOMIC DNA]</scope>
    <source>
        <strain evidence="4 5">GEO_47_Down_B</strain>
    </source>
</reference>
<keyword evidence="1" id="KW-0249">Electron transport</keyword>
<keyword evidence="2" id="KW-0676">Redox-active center</keyword>
<gene>
    <name evidence="4" type="ORF">DN603_26785</name>
</gene>
<feature type="transmembrane region" description="Helical" evidence="3">
    <location>
        <begin position="145"/>
        <end position="168"/>
    </location>
</feature>
<keyword evidence="3" id="KW-0812">Transmembrane</keyword>
<dbReference type="GO" id="GO:0006457">
    <property type="term" value="P:protein folding"/>
    <property type="evidence" value="ECO:0007669"/>
    <property type="project" value="TreeGrafter"/>
</dbReference>
<dbReference type="InterPro" id="IPR023380">
    <property type="entry name" value="DsbB-like_sf"/>
</dbReference>
<feature type="transmembrane region" description="Helical" evidence="3">
    <location>
        <begin position="45"/>
        <end position="63"/>
    </location>
</feature>
<protein>
    <recommendedName>
        <fullName evidence="6">Disulfide bond formation protein B</fullName>
    </recommendedName>
</protein>
<sequence length="172" mass="19290">MPEYVYLFSQKRSCWIMIAGSAFVMGLLTLFLAAGGVIDRNHIFYEEYALCGIVMAGIIGAYAPRISGLRYGAIVLWSISTFGGLRLSLEQFLTHFSALEGVSSGIPKQLPVWFISVNDFMQAFITTDINSNNDNYFIPGEIAKWILFFFVFHLVIVILTIFSQLSVFKSQS</sequence>
<dbReference type="GO" id="GO:0015035">
    <property type="term" value="F:protein-disulfide reductase activity"/>
    <property type="evidence" value="ECO:0007669"/>
    <property type="project" value="TreeGrafter"/>
</dbReference>
<dbReference type="Gene3D" id="1.20.1550.10">
    <property type="entry name" value="DsbB-like"/>
    <property type="match status" value="1"/>
</dbReference>
<dbReference type="PANTHER" id="PTHR36570">
    <property type="entry name" value="DISULFIDE BOND FORMATION PROTEIN B"/>
    <property type="match status" value="1"/>
</dbReference>
<evidence type="ECO:0000313" key="4">
    <source>
        <dbReference type="EMBL" id="RWT16091.1"/>
    </source>
</evidence>
<evidence type="ECO:0000256" key="3">
    <source>
        <dbReference type="SAM" id="Phobius"/>
    </source>
</evidence>
<comment type="caution">
    <text evidence="4">The sequence shown here is derived from an EMBL/GenBank/DDBJ whole genome shotgun (WGS) entry which is preliminary data.</text>
</comment>
<name>A0A443VF80_RAOPL</name>
<evidence type="ECO:0000256" key="2">
    <source>
        <dbReference type="ARBA" id="ARBA00023284"/>
    </source>
</evidence>
<dbReference type="PANTHER" id="PTHR36570:SF2">
    <property type="entry name" value="DISULFIDE BOND FORMATION PROTEIN B"/>
    <property type="match status" value="1"/>
</dbReference>
<proteinExistence type="predicted"/>
<dbReference type="Proteomes" id="UP000288843">
    <property type="component" value="Unassembled WGS sequence"/>
</dbReference>
<dbReference type="RefSeq" id="WP_128320239.1">
    <property type="nucleotide sequence ID" value="NZ_QKOX01000042.1"/>
</dbReference>